<protein>
    <submittedName>
        <fullName evidence="3">Uncharacterized protein</fullName>
    </submittedName>
</protein>
<dbReference type="OrthoDB" id="7481309at2759"/>
<dbReference type="Proteomes" id="UP000791440">
    <property type="component" value="Unassembled WGS sequence"/>
</dbReference>
<dbReference type="AlphaFoldDB" id="A0A922CC94"/>
<accession>A0A922CC94</accession>
<evidence type="ECO:0000313" key="4">
    <source>
        <dbReference type="Proteomes" id="UP000791440"/>
    </source>
</evidence>
<evidence type="ECO:0000256" key="1">
    <source>
        <dbReference type="SAM" id="MobiDB-lite"/>
    </source>
</evidence>
<proteinExistence type="predicted"/>
<name>A0A922CC94_MANSE</name>
<feature type="signal peptide" evidence="2">
    <location>
        <begin position="1"/>
        <end position="19"/>
    </location>
</feature>
<reference evidence="3" key="1">
    <citation type="journal article" date="2016" name="Insect Biochem. Mol. Biol.">
        <title>Multifaceted biological insights from a draft genome sequence of the tobacco hornworm moth, Manduca sexta.</title>
        <authorList>
            <person name="Kanost M.R."/>
            <person name="Arrese E.L."/>
            <person name="Cao X."/>
            <person name="Chen Y.R."/>
            <person name="Chellapilla S."/>
            <person name="Goldsmith M.R."/>
            <person name="Grosse-Wilde E."/>
            <person name="Heckel D.G."/>
            <person name="Herndon N."/>
            <person name="Jiang H."/>
            <person name="Papanicolaou A."/>
            <person name="Qu J."/>
            <person name="Soulages J.L."/>
            <person name="Vogel H."/>
            <person name="Walters J."/>
            <person name="Waterhouse R.M."/>
            <person name="Ahn S.J."/>
            <person name="Almeida F.C."/>
            <person name="An C."/>
            <person name="Aqrawi P."/>
            <person name="Bretschneider A."/>
            <person name="Bryant W.B."/>
            <person name="Bucks S."/>
            <person name="Chao H."/>
            <person name="Chevignon G."/>
            <person name="Christen J.M."/>
            <person name="Clarke D.F."/>
            <person name="Dittmer N.T."/>
            <person name="Ferguson L.C.F."/>
            <person name="Garavelou S."/>
            <person name="Gordon K.H.J."/>
            <person name="Gunaratna R.T."/>
            <person name="Han Y."/>
            <person name="Hauser F."/>
            <person name="He Y."/>
            <person name="Heidel-Fischer H."/>
            <person name="Hirsh A."/>
            <person name="Hu Y."/>
            <person name="Jiang H."/>
            <person name="Kalra D."/>
            <person name="Klinner C."/>
            <person name="Konig C."/>
            <person name="Kovar C."/>
            <person name="Kroll A.R."/>
            <person name="Kuwar S.S."/>
            <person name="Lee S.L."/>
            <person name="Lehman R."/>
            <person name="Li K."/>
            <person name="Li Z."/>
            <person name="Liang H."/>
            <person name="Lovelace S."/>
            <person name="Lu Z."/>
            <person name="Mansfield J.H."/>
            <person name="McCulloch K.J."/>
            <person name="Mathew T."/>
            <person name="Morton B."/>
            <person name="Muzny D.M."/>
            <person name="Neunemann D."/>
            <person name="Ongeri F."/>
            <person name="Pauchet Y."/>
            <person name="Pu L.L."/>
            <person name="Pyrousis I."/>
            <person name="Rao X.J."/>
            <person name="Redding A."/>
            <person name="Roesel C."/>
            <person name="Sanchez-Gracia A."/>
            <person name="Schaack S."/>
            <person name="Shukla A."/>
            <person name="Tetreau G."/>
            <person name="Wang Y."/>
            <person name="Xiong G.H."/>
            <person name="Traut W."/>
            <person name="Walsh T.K."/>
            <person name="Worley K.C."/>
            <person name="Wu D."/>
            <person name="Wu W."/>
            <person name="Wu Y.Q."/>
            <person name="Zhang X."/>
            <person name="Zou Z."/>
            <person name="Zucker H."/>
            <person name="Briscoe A.D."/>
            <person name="Burmester T."/>
            <person name="Clem R.J."/>
            <person name="Feyereisen R."/>
            <person name="Grimmelikhuijzen C.J.P."/>
            <person name="Hamodrakas S.J."/>
            <person name="Hansson B.S."/>
            <person name="Huguet E."/>
            <person name="Jermiin L.S."/>
            <person name="Lan Q."/>
            <person name="Lehman H.K."/>
            <person name="Lorenzen M."/>
            <person name="Merzendorfer H."/>
            <person name="Michalopoulos I."/>
            <person name="Morton D.B."/>
            <person name="Muthukrishnan S."/>
            <person name="Oakeshott J.G."/>
            <person name="Palmer W."/>
            <person name="Park Y."/>
            <person name="Passarelli A.L."/>
            <person name="Rozas J."/>
            <person name="Schwartz L.M."/>
            <person name="Smith W."/>
            <person name="Southgate A."/>
            <person name="Vilcinskas A."/>
            <person name="Vogt R."/>
            <person name="Wang P."/>
            <person name="Werren J."/>
            <person name="Yu X.Q."/>
            <person name="Zhou J.J."/>
            <person name="Brown S.J."/>
            <person name="Scherer S.E."/>
            <person name="Richards S."/>
            <person name="Blissard G.W."/>
        </authorList>
    </citation>
    <scope>NUCLEOTIDE SEQUENCE</scope>
</reference>
<evidence type="ECO:0000256" key="2">
    <source>
        <dbReference type="SAM" id="SignalP"/>
    </source>
</evidence>
<feature type="chain" id="PRO_5038048513" evidence="2">
    <location>
        <begin position="20"/>
        <end position="162"/>
    </location>
</feature>
<organism evidence="3 4">
    <name type="scientific">Manduca sexta</name>
    <name type="common">Tobacco hawkmoth</name>
    <name type="synonym">Tobacco hornworm</name>
    <dbReference type="NCBI Taxonomy" id="7130"/>
    <lineage>
        <taxon>Eukaryota</taxon>
        <taxon>Metazoa</taxon>
        <taxon>Ecdysozoa</taxon>
        <taxon>Arthropoda</taxon>
        <taxon>Hexapoda</taxon>
        <taxon>Insecta</taxon>
        <taxon>Pterygota</taxon>
        <taxon>Neoptera</taxon>
        <taxon>Endopterygota</taxon>
        <taxon>Lepidoptera</taxon>
        <taxon>Glossata</taxon>
        <taxon>Ditrysia</taxon>
        <taxon>Bombycoidea</taxon>
        <taxon>Sphingidae</taxon>
        <taxon>Sphinginae</taxon>
        <taxon>Sphingini</taxon>
        <taxon>Manduca</taxon>
    </lineage>
</organism>
<dbReference type="EMBL" id="JH668279">
    <property type="protein sequence ID" value="KAG6440313.1"/>
    <property type="molecule type" value="Genomic_DNA"/>
</dbReference>
<feature type="region of interest" description="Disordered" evidence="1">
    <location>
        <begin position="89"/>
        <end position="112"/>
    </location>
</feature>
<keyword evidence="2" id="KW-0732">Signal</keyword>
<gene>
    <name evidence="3" type="ORF">O3G_MSEX001239</name>
</gene>
<keyword evidence="4" id="KW-1185">Reference proteome</keyword>
<evidence type="ECO:0000313" key="3">
    <source>
        <dbReference type="EMBL" id="KAG6440313.1"/>
    </source>
</evidence>
<comment type="caution">
    <text evidence="3">The sequence shown here is derived from an EMBL/GenBank/DDBJ whole genome shotgun (WGS) entry which is preliminary data.</text>
</comment>
<feature type="compositionally biased region" description="Low complexity" evidence="1">
    <location>
        <begin position="91"/>
        <end position="111"/>
    </location>
</feature>
<sequence>MCHSGVFLTGLLLLLQTNGESTEEQQAFFPPSTVNFHDIYSNSLALLADEPSATATGKEEDFHISNMPSQFVEFRPPQTTILPSTTTVEISTGTGSTERSESSSAPTLATTEEPEEISVKVLPIAKNYQRGVLDLLFPATRVRSFKSIFDSFKRILSHTFRR</sequence>
<reference evidence="3" key="2">
    <citation type="submission" date="2020-12" db="EMBL/GenBank/DDBJ databases">
        <authorList>
            <person name="Kanost M."/>
        </authorList>
    </citation>
    <scope>NUCLEOTIDE SEQUENCE</scope>
</reference>